<keyword evidence="2" id="KW-1185">Reference proteome</keyword>
<reference evidence="2" key="1">
    <citation type="journal article" date="2013" name="Science">
        <title>The Amborella genome and the evolution of flowering plants.</title>
        <authorList>
            <consortium name="Amborella Genome Project"/>
        </authorList>
    </citation>
    <scope>NUCLEOTIDE SEQUENCE [LARGE SCALE GENOMIC DNA]</scope>
</reference>
<dbReference type="AlphaFoldDB" id="W1PKM6"/>
<sequence>MEGGLEMGITAFQSQTIEREGEERDIQWPKRADEGSELWLSETHLPYISPAGKSRRTKGASLACKVQILARERGRDPKLGSMKPTLPIFSGWRNQAVHRGFYLFQSPNYRERIEKISGQRKEEYGHKQEDASGGFAKSHLINVFRGMPMVVL</sequence>
<accession>W1PKM6</accession>
<evidence type="ECO:0000313" key="2">
    <source>
        <dbReference type="Proteomes" id="UP000017836"/>
    </source>
</evidence>
<proteinExistence type="predicted"/>
<gene>
    <name evidence="1" type="ORF">AMTR_s00028p00082870</name>
</gene>
<protein>
    <submittedName>
        <fullName evidence="1">Uncharacterized protein</fullName>
    </submittedName>
</protein>
<evidence type="ECO:0000313" key="1">
    <source>
        <dbReference type="EMBL" id="ERN10572.1"/>
    </source>
</evidence>
<name>W1PKM6_AMBTC</name>
<dbReference type="HOGENOM" id="CLU_1724758_0_0_1"/>
<organism evidence="1 2">
    <name type="scientific">Amborella trichopoda</name>
    <dbReference type="NCBI Taxonomy" id="13333"/>
    <lineage>
        <taxon>Eukaryota</taxon>
        <taxon>Viridiplantae</taxon>
        <taxon>Streptophyta</taxon>
        <taxon>Embryophyta</taxon>
        <taxon>Tracheophyta</taxon>
        <taxon>Spermatophyta</taxon>
        <taxon>Magnoliopsida</taxon>
        <taxon>Amborellales</taxon>
        <taxon>Amborellaceae</taxon>
        <taxon>Amborella</taxon>
    </lineage>
</organism>
<dbReference type="Proteomes" id="UP000017836">
    <property type="component" value="Unassembled WGS sequence"/>
</dbReference>
<dbReference type="EMBL" id="KI392812">
    <property type="protein sequence ID" value="ERN10572.1"/>
    <property type="molecule type" value="Genomic_DNA"/>
</dbReference>
<dbReference type="Gramene" id="ERN10572">
    <property type="protein sequence ID" value="ERN10572"/>
    <property type="gene ID" value="AMTR_s00028p00082870"/>
</dbReference>